<dbReference type="EMBL" id="QFYS01000012">
    <property type="protein sequence ID" value="RAK62336.1"/>
    <property type="molecule type" value="Genomic_DNA"/>
</dbReference>
<comment type="caution">
    <text evidence="3">The sequence shown here is derived from an EMBL/GenBank/DDBJ whole genome shotgun (WGS) entry which is preliminary data.</text>
</comment>
<reference evidence="3 4" key="1">
    <citation type="submission" date="2018-05" db="EMBL/GenBank/DDBJ databases">
        <authorList>
            <person name="Lanie J.A."/>
            <person name="Ng W.-L."/>
            <person name="Kazmierczak K.M."/>
            <person name="Andrzejewski T.M."/>
            <person name="Davidsen T.M."/>
            <person name="Wayne K.J."/>
            <person name="Tettelin H."/>
            <person name="Glass J.I."/>
            <person name="Rusch D."/>
            <person name="Podicherti R."/>
            <person name="Tsui H.-C.T."/>
            <person name="Winkler M.E."/>
        </authorList>
    </citation>
    <scope>NUCLEOTIDE SEQUENCE [LARGE SCALE GENOMIC DNA]</scope>
    <source>
        <strain evidence="3 4">BUT-10</strain>
    </source>
</reference>
<feature type="chain" id="PRO_5016422625" description="Ice-binding protein C-terminal domain-containing protein" evidence="1">
    <location>
        <begin position="27"/>
        <end position="213"/>
    </location>
</feature>
<dbReference type="OrthoDB" id="7571274at2"/>
<gene>
    <name evidence="3" type="ORF">DJ019_19600</name>
</gene>
<dbReference type="InterPro" id="IPR013424">
    <property type="entry name" value="Ice-binding_C"/>
</dbReference>
<keyword evidence="1" id="KW-0732">Signal</keyword>
<evidence type="ECO:0000313" key="3">
    <source>
        <dbReference type="EMBL" id="RAK62336.1"/>
    </source>
</evidence>
<sequence>MWSWNKALAGLTGALALGLAAPGAAAASTVIDFESFLASTTAYSTQGVTFTSGVGGLVNPVNGPNGSRNIIGAYVEDPNDPDIGVFDPLRADFDALVGNVSVDLGDWPSREYGDEDLLFLEAFDAGDVSLGRVELLIGPLESEFKTLAITAAGIKYVTFGSVGDGGSSVYADNFTFGAAVPEPSAWALMILGFGGLGAAMRRRRPAPIEILKG</sequence>
<evidence type="ECO:0000259" key="2">
    <source>
        <dbReference type="Pfam" id="PF07589"/>
    </source>
</evidence>
<feature type="domain" description="Ice-binding protein C-terminal" evidence="2">
    <location>
        <begin position="179"/>
        <end position="203"/>
    </location>
</feature>
<accession>A0A328B8S4</accession>
<evidence type="ECO:0000256" key="1">
    <source>
        <dbReference type="SAM" id="SignalP"/>
    </source>
</evidence>
<keyword evidence="4" id="KW-1185">Reference proteome</keyword>
<organism evidence="3 4">
    <name type="scientific">Phenylobacterium kunshanense</name>
    <dbReference type="NCBI Taxonomy" id="1445034"/>
    <lineage>
        <taxon>Bacteria</taxon>
        <taxon>Pseudomonadati</taxon>
        <taxon>Pseudomonadota</taxon>
        <taxon>Alphaproteobacteria</taxon>
        <taxon>Caulobacterales</taxon>
        <taxon>Caulobacteraceae</taxon>
        <taxon>Phenylobacterium</taxon>
    </lineage>
</organism>
<protein>
    <recommendedName>
        <fullName evidence="2">Ice-binding protein C-terminal domain-containing protein</fullName>
    </recommendedName>
</protein>
<dbReference type="NCBIfam" id="TIGR02595">
    <property type="entry name" value="PEP_CTERM"/>
    <property type="match status" value="1"/>
</dbReference>
<proteinExistence type="predicted"/>
<dbReference type="NCBIfam" id="NF035944">
    <property type="entry name" value="PEPxxWA-CTERM"/>
    <property type="match status" value="1"/>
</dbReference>
<evidence type="ECO:0000313" key="4">
    <source>
        <dbReference type="Proteomes" id="UP000249524"/>
    </source>
</evidence>
<dbReference type="AlphaFoldDB" id="A0A328B8S4"/>
<name>A0A328B8S4_9CAUL</name>
<dbReference type="Proteomes" id="UP000249524">
    <property type="component" value="Unassembled WGS sequence"/>
</dbReference>
<feature type="signal peptide" evidence="1">
    <location>
        <begin position="1"/>
        <end position="26"/>
    </location>
</feature>
<dbReference type="RefSeq" id="WP_111278308.1">
    <property type="nucleotide sequence ID" value="NZ_QFYS01000012.1"/>
</dbReference>
<dbReference type="Pfam" id="PF07589">
    <property type="entry name" value="PEP-CTERM"/>
    <property type="match status" value="1"/>
</dbReference>